<dbReference type="InterPro" id="IPR019931">
    <property type="entry name" value="LPXTG_anchor"/>
</dbReference>
<keyword evidence="9" id="KW-1185">Reference proteome</keyword>
<evidence type="ECO:0000256" key="3">
    <source>
        <dbReference type="ARBA" id="ARBA00022729"/>
    </source>
</evidence>
<keyword evidence="4" id="KW-0572">Peptidoglycan-anchor</keyword>
<organism evidence="8 9">
    <name type="scientific">Solihabitans fulvus</name>
    <dbReference type="NCBI Taxonomy" id="1892852"/>
    <lineage>
        <taxon>Bacteria</taxon>
        <taxon>Bacillati</taxon>
        <taxon>Actinomycetota</taxon>
        <taxon>Actinomycetes</taxon>
        <taxon>Pseudonocardiales</taxon>
        <taxon>Pseudonocardiaceae</taxon>
        <taxon>Solihabitans</taxon>
    </lineage>
</organism>
<evidence type="ECO:0000259" key="7">
    <source>
        <dbReference type="PROSITE" id="PS50847"/>
    </source>
</evidence>
<accession>A0A5B2XIR9</accession>
<feature type="domain" description="Gram-positive cocci surface proteins LPxTG" evidence="7">
    <location>
        <begin position="197"/>
        <end position="234"/>
    </location>
</feature>
<feature type="region of interest" description="Disordered" evidence="5">
    <location>
        <begin position="145"/>
        <end position="181"/>
    </location>
</feature>
<evidence type="ECO:0000256" key="1">
    <source>
        <dbReference type="ARBA" id="ARBA00022512"/>
    </source>
</evidence>
<protein>
    <submittedName>
        <fullName evidence="8">LPXTG cell wall anchor domain-containing protein</fullName>
    </submittedName>
</protein>
<keyword evidence="6" id="KW-0472">Membrane</keyword>
<reference evidence="8 9" key="1">
    <citation type="submission" date="2019-09" db="EMBL/GenBank/DDBJ databases">
        <title>Goodfellowia gen. nov., a new genus of the Pseudonocardineae related to Actinoalloteichus, containing Goodfellowia coeruleoviolacea gen. nov., comb. nov. gen. nov., comb. nov.</title>
        <authorList>
            <person name="Labeda D."/>
        </authorList>
    </citation>
    <scope>NUCLEOTIDE SEQUENCE [LARGE SCALE GENOMIC DNA]</scope>
    <source>
        <strain evidence="8 9">AN110305</strain>
    </source>
</reference>
<evidence type="ECO:0000313" key="8">
    <source>
        <dbReference type="EMBL" id="KAA2263727.1"/>
    </source>
</evidence>
<dbReference type="EMBL" id="VUOB01000015">
    <property type="protein sequence ID" value="KAA2263727.1"/>
    <property type="molecule type" value="Genomic_DNA"/>
</dbReference>
<name>A0A5B2XIR9_9PSEU</name>
<keyword evidence="3" id="KW-0732">Signal</keyword>
<dbReference type="PROSITE" id="PS50847">
    <property type="entry name" value="GRAM_POS_ANCHORING"/>
    <property type="match status" value="1"/>
</dbReference>
<gene>
    <name evidence="8" type="ORF">F0L68_09595</name>
</gene>
<sequence length="234" mass="23832">MSERVAPVSFAPPTSRRTGEPMQFARKALGVSAVTAVAATLWVGLAAPASAHNKTWTAACDTKTGKTTVSVDLTYYNADKANTVELKDNDTELVAVTNFPDSFKTDKTVAGDVAHTFTLTVKAWDDTDGKKGFSFTQKQTVPACVKPTSSSVAPTSSSVAPSSSAVVAPPSSNAPSSSATSVTTSPAAVAAATENPLANTGASVTLPLLLGGGLLAAGAVALFAVRRTRRNSGQ</sequence>
<comment type="caution">
    <text evidence="8">The sequence shown here is derived from an EMBL/GenBank/DDBJ whole genome shotgun (WGS) entry which is preliminary data.</text>
</comment>
<evidence type="ECO:0000256" key="4">
    <source>
        <dbReference type="ARBA" id="ARBA00023088"/>
    </source>
</evidence>
<keyword evidence="6" id="KW-0812">Transmembrane</keyword>
<dbReference type="Proteomes" id="UP000323454">
    <property type="component" value="Unassembled WGS sequence"/>
</dbReference>
<evidence type="ECO:0000256" key="2">
    <source>
        <dbReference type="ARBA" id="ARBA00022525"/>
    </source>
</evidence>
<feature type="compositionally biased region" description="Low complexity" evidence="5">
    <location>
        <begin position="148"/>
        <end position="181"/>
    </location>
</feature>
<evidence type="ECO:0000256" key="5">
    <source>
        <dbReference type="SAM" id="MobiDB-lite"/>
    </source>
</evidence>
<evidence type="ECO:0000313" key="9">
    <source>
        <dbReference type="Proteomes" id="UP000323454"/>
    </source>
</evidence>
<evidence type="ECO:0000256" key="6">
    <source>
        <dbReference type="SAM" id="Phobius"/>
    </source>
</evidence>
<proteinExistence type="predicted"/>
<dbReference type="NCBIfam" id="TIGR01167">
    <property type="entry name" value="LPXTG_anchor"/>
    <property type="match status" value="1"/>
</dbReference>
<keyword evidence="2" id="KW-0964">Secreted</keyword>
<keyword evidence="6" id="KW-1133">Transmembrane helix</keyword>
<feature type="transmembrane region" description="Helical" evidence="6">
    <location>
        <begin position="204"/>
        <end position="225"/>
    </location>
</feature>
<keyword evidence="1" id="KW-0134">Cell wall</keyword>
<reference evidence="8 9" key="2">
    <citation type="submission" date="2019-09" db="EMBL/GenBank/DDBJ databases">
        <authorList>
            <person name="Jin C."/>
        </authorList>
    </citation>
    <scope>NUCLEOTIDE SEQUENCE [LARGE SCALE GENOMIC DNA]</scope>
    <source>
        <strain evidence="8 9">AN110305</strain>
    </source>
</reference>
<dbReference type="AlphaFoldDB" id="A0A5B2XIR9"/>
<dbReference type="OrthoDB" id="3701118at2"/>